<sequence length="99" mass="10130">MATRDAGPASRSTRLWPLLVVLIGVVLGLVIAVLGAQTWRLGCLVIGTSLLVGAVIRGALPGRDAGLLQVRSRPFDITVLTLGGIAVIALSIVVPGRPG</sequence>
<comment type="caution">
    <text evidence="2">The sequence shown here is derived from an EMBL/GenBank/DDBJ whole genome shotgun (WGS) entry which is preliminary data.</text>
</comment>
<keyword evidence="1" id="KW-0812">Transmembrane</keyword>
<dbReference type="Proteomes" id="UP001500051">
    <property type="component" value="Unassembled WGS sequence"/>
</dbReference>
<evidence type="ECO:0000313" key="2">
    <source>
        <dbReference type="EMBL" id="GAA3691653.1"/>
    </source>
</evidence>
<keyword evidence="1" id="KW-0472">Membrane</keyword>
<keyword evidence="1" id="KW-1133">Transmembrane helix</keyword>
<evidence type="ECO:0008006" key="4">
    <source>
        <dbReference type="Google" id="ProtNLM"/>
    </source>
</evidence>
<evidence type="ECO:0000256" key="1">
    <source>
        <dbReference type="SAM" id="Phobius"/>
    </source>
</evidence>
<accession>A0ABP7CMB7</accession>
<protein>
    <recommendedName>
        <fullName evidence="4">DUF3017 domain-containing protein</fullName>
    </recommendedName>
</protein>
<reference evidence="3" key="1">
    <citation type="journal article" date="2019" name="Int. J. Syst. Evol. Microbiol.">
        <title>The Global Catalogue of Microorganisms (GCM) 10K type strain sequencing project: providing services to taxonomists for standard genome sequencing and annotation.</title>
        <authorList>
            <consortium name="The Broad Institute Genomics Platform"/>
            <consortium name="The Broad Institute Genome Sequencing Center for Infectious Disease"/>
            <person name="Wu L."/>
            <person name="Ma J."/>
        </authorList>
    </citation>
    <scope>NUCLEOTIDE SEQUENCE [LARGE SCALE GENOMIC DNA]</scope>
    <source>
        <strain evidence="3">JCM 16548</strain>
    </source>
</reference>
<feature type="transmembrane region" description="Helical" evidence="1">
    <location>
        <begin position="41"/>
        <end position="60"/>
    </location>
</feature>
<name>A0ABP7CMB7_9ACTN</name>
<dbReference type="InterPro" id="IPR021385">
    <property type="entry name" value="DUF3017"/>
</dbReference>
<feature type="transmembrane region" description="Helical" evidence="1">
    <location>
        <begin position="15"/>
        <end position="34"/>
    </location>
</feature>
<dbReference type="RefSeq" id="WP_344810556.1">
    <property type="nucleotide sequence ID" value="NZ_BAAAYX010000002.1"/>
</dbReference>
<feature type="transmembrane region" description="Helical" evidence="1">
    <location>
        <begin position="75"/>
        <end position="94"/>
    </location>
</feature>
<gene>
    <name evidence="2" type="ORF">GCM10022204_03680</name>
</gene>
<proteinExistence type="predicted"/>
<organism evidence="2 3">
    <name type="scientific">Microlunatus aurantiacus</name>
    <dbReference type="NCBI Taxonomy" id="446786"/>
    <lineage>
        <taxon>Bacteria</taxon>
        <taxon>Bacillati</taxon>
        <taxon>Actinomycetota</taxon>
        <taxon>Actinomycetes</taxon>
        <taxon>Propionibacteriales</taxon>
        <taxon>Propionibacteriaceae</taxon>
        <taxon>Microlunatus</taxon>
    </lineage>
</organism>
<keyword evidence="3" id="KW-1185">Reference proteome</keyword>
<dbReference type="EMBL" id="BAAAYX010000002">
    <property type="protein sequence ID" value="GAA3691653.1"/>
    <property type="molecule type" value="Genomic_DNA"/>
</dbReference>
<dbReference type="Pfam" id="PF11222">
    <property type="entry name" value="DUF3017"/>
    <property type="match status" value="1"/>
</dbReference>
<evidence type="ECO:0000313" key="3">
    <source>
        <dbReference type="Proteomes" id="UP001500051"/>
    </source>
</evidence>